<dbReference type="RefSeq" id="WP_092570554.1">
    <property type="nucleotide sequence ID" value="NZ_FOEN01000002.1"/>
</dbReference>
<dbReference type="AlphaFoldDB" id="A0A1H9AZH5"/>
<protein>
    <submittedName>
        <fullName evidence="4">DNA-binding transcriptional regulator, AcrR family</fullName>
    </submittedName>
</protein>
<evidence type="ECO:0000313" key="5">
    <source>
        <dbReference type="Proteomes" id="UP000198833"/>
    </source>
</evidence>
<keyword evidence="5" id="KW-1185">Reference proteome</keyword>
<dbReference type="PANTHER" id="PTHR43479">
    <property type="entry name" value="ACREF/ENVCD OPERON REPRESSOR-RELATED"/>
    <property type="match status" value="1"/>
</dbReference>
<name>A0A1H9AZH5_9LACT</name>
<dbReference type="Gene3D" id="1.10.357.10">
    <property type="entry name" value="Tetracycline Repressor, domain 2"/>
    <property type="match status" value="1"/>
</dbReference>
<dbReference type="InterPro" id="IPR009057">
    <property type="entry name" value="Homeodomain-like_sf"/>
</dbReference>
<accession>A0A1H9AZH5</accession>
<gene>
    <name evidence="4" type="ORF">SAMN04488558_102125</name>
</gene>
<dbReference type="Proteomes" id="UP000198833">
    <property type="component" value="Unassembled WGS sequence"/>
</dbReference>
<dbReference type="EMBL" id="FOEN01000002">
    <property type="protein sequence ID" value="SEP82134.1"/>
    <property type="molecule type" value="Genomic_DNA"/>
</dbReference>
<dbReference type="PANTHER" id="PTHR43479:SF11">
    <property type="entry name" value="ACREF_ENVCD OPERON REPRESSOR-RELATED"/>
    <property type="match status" value="1"/>
</dbReference>
<feature type="DNA-binding region" description="H-T-H motif" evidence="2">
    <location>
        <begin position="33"/>
        <end position="52"/>
    </location>
</feature>
<dbReference type="GO" id="GO:0003677">
    <property type="term" value="F:DNA binding"/>
    <property type="evidence" value="ECO:0007669"/>
    <property type="project" value="UniProtKB-UniRule"/>
</dbReference>
<evidence type="ECO:0000256" key="1">
    <source>
        <dbReference type="ARBA" id="ARBA00023125"/>
    </source>
</evidence>
<sequence>MTSSNKNNLELSKESLRTALLQLMHDTPLHQIKVTQLCQKAGVSRMAYYRNYPSLLALYQDIIHSFLAEFLQNSYHYIQAGRWQDFWLEFFTYIHQHQDLVRIILNHQSQSEILHYLNQLFVPKYQEISQQQQYYIRGIIGLTYNIMLAWVESDFNLLPEDLAQLCQQMIPSSLTDQGLHQFFHPKSDNQDS</sequence>
<dbReference type="Pfam" id="PF14278">
    <property type="entry name" value="TetR_C_8"/>
    <property type="match status" value="1"/>
</dbReference>
<evidence type="ECO:0000313" key="4">
    <source>
        <dbReference type="EMBL" id="SEP82134.1"/>
    </source>
</evidence>
<organism evidence="4 5">
    <name type="scientific">Ignavigranum ruoffiae</name>
    <dbReference type="NCBI Taxonomy" id="89093"/>
    <lineage>
        <taxon>Bacteria</taxon>
        <taxon>Bacillati</taxon>
        <taxon>Bacillota</taxon>
        <taxon>Bacilli</taxon>
        <taxon>Lactobacillales</taxon>
        <taxon>Aerococcaceae</taxon>
        <taxon>Ignavigranum</taxon>
    </lineage>
</organism>
<evidence type="ECO:0000259" key="3">
    <source>
        <dbReference type="PROSITE" id="PS50977"/>
    </source>
</evidence>
<dbReference type="InterPro" id="IPR001647">
    <property type="entry name" value="HTH_TetR"/>
</dbReference>
<feature type="domain" description="HTH tetR-type" evidence="3">
    <location>
        <begin position="10"/>
        <end position="70"/>
    </location>
</feature>
<dbReference type="InterPro" id="IPR050624">
    <property type="entry name" value="HTH-type_Tx_Regulator"/>
</dbReference>
<proteinExistence type="predicted"/>
<dbReference type="InterPro" id="IPR039532">
    <property type="entry name" value="TetR_C_Firmicutes"/>
</dbReference>
<keyword evidence="1 2" id="KW-0238">DNA-binding</keyword>
<dbReference type="STRING" id="89093.SAMN04488558_102125"/>
<evidence type="ECO:0000256" key="2">
    <source>
        <dbReference type="PROSITE-ProRule" id="PRU00335"/>
    </source>
</evidence>
<dbReference type="SUPFAM" id="SSF46689">
    <property type="entry name" value="Homeodomain-like"/>
    <property type="match status" value="1"/>
</dbReference>
<dbReference type="PROSITE" id="PS50977">
    <property type="entry name" value="HTH_TETR_2"/>
    <property type="match status" value="1"/>
</dbReference>
<dbReference type="OrthoDB" id="9810250at2"/>
<reference evidence="4 5" key="1">
    <citation type="submission" date="2016-10" db="EMBL/GenBank/DDBJ databases">
        <authorList>
            <person name="de Groot N.N."/>
        </authorList>
    </citation>
    <scope>NUCLEOTIDE SEQUENCE [LARGE SCALE GENOMIC DNA]</scope>
    <source>
        <strain evidence="4 5">DSM 15695</strain>
    </source>
</reference>